<evidence type="ECO:0000256" key="1">
    <source>
        <dbReference type="SAM" id="MobiDB-lite"/>
    </source>
</evidence>
<proteinExistence type="predicted"/>
<organism evidence="2 3">
    <name type="scientific">Burkholderia ambifaria</name>
    <dbReference type="NCBI Taxonomy" id="152480"/>
    <lineage>
        <taxon>Bacteria</taxon>
        <taxon>Pseudomonadati</taxon>
        <taxon>Pseudomonadota</taxon>
        <taxon>Betaproteobacteria</taxon>
        <taxon>Burkholderiales</taxon>
        <taxon>Burkholderiaceae</taxon>
        <taxon>Burkholderia</taxon>
        <taxon>Burkholderia cepacia complex</taxon>
    </lineage>
</organism>
<accession>A0AA41JND1</accession>
<feature type="compositionally biased region" description="Basic residues" evidence="1">
    <location>
        <begin position="42"/>
        <end position="51"/>
    </location>
</feature>
<name>A0AA41JND1_9BURK</name>
<dbReference type="Proteomes" id="UP000682266">
    <property type="component" value="Unassembled WGS sequence"/>
</dbReference>
<gene>
    <name evidence="2" type="ORF">KDW93_32550</name>
</gene>
<evidence type="ECO:0000313" key="3">
    <source>
        <dbReference type="Proteomes" id="UP000682266"/>
    </source>
</evidence>
<reference evidence="2" key="1">
    <citation type="submission" date="2021-04" db="EMBL/GenBank/DDBJ databases">
        <title>A collection of bacterial strains from the Burkholderia cepacia Research Laboratory and Repository.</title>
        <authorList>
            <person name="Lipuma J."/>
            <person name="Spilker T."/>
        </authorList>
    </citation>
    <scope>NUCLEOTIDE SEQUENCE</scope>
    <source>
        <strain evidence="2">AU36012</strain>
    </source>
</reference>
<evidence type="ECO:0000313" key="2">
    <source>
        <dbReference type="EMBL" id="MBR8133629.1"/>
    </source>
</evidence>
<sequence>MTQYQSRGNKAPPRTKQPPMLPKLGTALNWVPPKESSITKTQQKKRPTSAQ</sequence>
<comment type="caution">
    <text evidence="2">The sequence shown here is derived from an EMBL/GenBank/DDBJ whole genome shotgun (WGS) entry which is preliminary data.</text>
</comment>
<protein>
    <submittedName>
        <fullName evidence="2">Uncharacterized protein</fullName>
    </submittedName>
</protein>
<feature type="region of interest" description="Disordered" evidence="1">
    <location>
        <begin position="1"/>
        <end position="51"/>
    </location>
</feature>
<dbReference type="RefSeq" id="WP_006754719.1">
    <property type="nucleotide sequence ID" value="NZ_CADEQF010000036.1"/>
</dbReference>
<dbReference type="AlphaFoldDB" id="A0AA41JND1"/>
<dbReference type="EMBL" id="JAGSVG010000048">
    <property type="protein sequence ID" value="MBR8133629.1"/>
    <property type="molecule type" value="Genomic_DNA"/>
</dbReference>